<dbReference type="EMBL" id="JAXCLW010000006">
    <property type="protein sequence ID" value="MDY0884728.1"/>
    <property type="molecule type" value="Genomic_DNA"/>
</dbReference>
<feature type="region of interest" description="Disordered" evidence="1">
    <location>
        <begin position="1"/>
        <end position="39"/>
    </location>
</feature>
<evidence type="ECO:0000313" key="3">
    <source>
        <dbReference type="Proteomes" id="UP001279642"/>
    </source>
</evidence>
<organism evidence="2 3">
    <name type="scientific">Dongia soli</name>
    <dbReference type="NCBI Taxonomy" id="600628"/>
    <lineage>
        <taxon>Bacteria</taxon>
        <taxon>Pseudomonadati</taxon>
        <taxon>Pseudomonadota</taxon>
        <taxon>Alphaproteobacteria</taxon>
        <taxon>Rhodospirillales</taxon>
        <taxon>Dongiaceae</taxon>
        <taxon>Dongia</taxon>
    </lineage>
</organism>
<accession>A0ABU5EED2</accession>
<dbReference type="Proteomes" id="UP001279642">
    <property type="component" value="Unassembled WGS sequence"/>
</dbReference>
<comment type="caution">
    <text evidence="2">The sequence shown here is derived from an EMBL/GenBank/DDBJ whole genome shotgun (WGS) entry which is preliminary data.</text>
</comment>
<evidence type="ECO:0000256" key="1">
    <source>
        <dbReference type="SAM" id="MobiDB-lite"/>
    </source>
</evidence>
<proteinExistence type="predicted"/>
<dbReference type="RefSeq" id="WP_320509802.1">
    <property type="nucleotide sequence ID" value="NZ_JAXCLW010000006.1"/>
</dbReference>
<evidence type="ECO:0000313" key="2">
    <source>
        <dbReference type="EMBL" id="MDY0884728.1"/>
    </source>
</evidence>
<feature type="compositionally biased region" description="Polar residues" evidence="1">
    <location>
        <begin position="1"/>
        <end position="14"/>
    </location>
</feature>
<keyword evidence="3" id="KW-1185">Reference proteome</keyword>
<reference evidence="2 3" key="1">
    <citation type="journal article" date="2016" name="Antonie Van Leeuwenhoek">
        <title>Dongia soli sp. nov., isolated from soil from Dokdo, Korea.</title>
        <authorList>
            <person name="Kim D.U."/>
            <person name="Lee H."/>
            <person name="Kim H."/>
            <person name="Kim S.G."/>
            <person name="Ka J.O."/>
        </authorList>
    </citation>
    <scope>NUCLEOTIDE SEQUENCE [LARGE SCALE GENOMIC DNA]</scope>
    <source>
        <strain evidence="2 3">D78</strain>
    </source>
</reference>
<sequence length="66" mass="7449">MKNPSRFASSQAGSSERDLWTSAQPGWPDQREPVERDAVRHREDQLDNALAESFPASDPIACYRCN</sequence>
<feature type="compositionally biased region" description="Basic and acidic residues" evidence="1">
    <location>
        <begin position="29"/>
        <end position="39"/>
    </location>
</feature>
<gene>
    <name evidence="2" type="ORF">SMD27_17930</name>
</gene>
<protein>
    <submittedName>
        <fullName evidence="2">Uncharacterized protein</fullName>
    </submittedName>
</protein>
<name>A0ABU5EED2_9PROT</name>